<evidence type="ECO:0000256" key="7">
    <source>
        <dbReference type="ARBA" id="ARBA00048478"/>
    </source>
</evidence>
<feature type="domain" description="Cytidylate kinase" evidence="9">
    <location>
        <begin position="9"/>
        <end position="224"/>
    </location>
</feature>
<evidence type="ECO:0000313" key="10">
    <source>
        <dbReference type="EMBL" id="HJE38903.1"/>
    </source>
</evidence>
<reference evidence="10" key="2">
    <citation type="submission" date="2021-09" db="EMBL/GenBank/DDBJ databases">
        <authorList>
            <person name="Gilroy R."/>
        </authorList>
    </citation>
    <scope>NUCLEOTIDE SEQUENCE</scope>
    <source>
        <strain evidence="10">4100</strain>
    </source>
</reference>
<keyword evidence="8" id="KW-0963">Cytoplasm</keyword>
<keyword evidence="2 8" id="KW-0808">Transferase</keyword>
<protein>
    <recommendedName>
        <fullName evidence="8">Cytidylate kinase</fullName>
        <shortName evidence="8">CK</shortName>
        <ecNumber evidence="8">2.7.4.25</ecNumber>
    </recommendedName>
    <alternativeName>
        <fullName evidence="8">Cytidine monophosphate kinase</fullName>
        <shortName evidence="8">CMP kinase</shortName>
    </alternativeName>
</protein>
<keyword evidence="4 8" id="KW-0418">Kinase</keyword>
<comment type="similarity">
    <text evidence="1 8">Belongs to the cytidylate kinase family. Type 1 subfamily.</text>
</comment>
<dbReference type="EMBL" id="DYXT01000022">
    <property type="protein sequence ID" value="HJE38903.1"/>
    <property type="molecule type" value="Genomic_DNA"/>
</dbReference>
<evidence type="ECO:0000256" key="6">
    <source>
        <dbReference type="ARBA" id="ARBA00047615"/>
    </source>
</evidence>
<gene>
    <name evidence="8 10" type="primary">cmk</name>
    <name evidence="10" type="ORF">K8V47_03985</name>
</gene>
<name>A0A4Q0U773_9BACT</name>
<dbReference type="GO" id="GO:0006220">
    <property type="term" value="P:pyrimidine nucleotide metabolic process"/>
    <property type="evidence" value="ECO:0007669"/>
    <property type="project" value="UniProtKB-UniRule"/>
</dbReference>
<dbReference type="GO" id="GO:0005737">
    <property type="term" value="C:cytoplasm"/>
    <property type="evidence" value="ECO:0007669"/>
    <property type="project" value="UniProtKB-SubCell"/>
</dbReference>
<evidence type="ECO:0000256" key="4">
    <source>
        <dbReference type="ARBA" id="ARBA00022777"/>
    </source>
</evidence>
<evidence type="ECO:0000259" key="9">
    <source>
        <dbReference type="Pfam" id="PF02224"/>
    </source>
</evidence>
<evidence type="ECO:0000313" key="11">
    <source>
        <dbReference type="Proteomes" id="UP000711407"/>
    </source>
</evidence>
<evidence type="ECO:0000256" key="8">
    <source>
        <dbReference type="HAMAP-Rule" id="MF_00238"/>
    </source>
</evidence>
<accession>A0A4Q0U773</accession>
<comment type="caution">
    <text evidence="10">The sequence shown here is derived from an EMBL/GenBank/DDBJ whole genome shotgun (WGS) entry which is preliminary data.</text>
</comment>
<dbReference type="Pfam" id="PF02224">
    <property type="entry name" value="Cytidylate_kin"/>
    <property type="match status" value="1"/>
</dbReference>
<dbReference type="AlphaFoldDB" id="A0A4Q0U773"/>
<dbReference type="Proteomes" id="UP000711407">
    <property type="component" value="Unassembled WGS sequence"/>
</dbReference>
<evidence type="ECO:0000256" key="5">
    <source>
        <dbReference type="ARBA" id="ARBA00022840"/>
    </source>
</evidence>
<proteinExistence type="inferred from homology"/>
<dbReference type="EC" id="2.7.4.25" evidence="8"/>
<dbReference type="GO" id="GO:0005524">
    <property type="term" value="F:ATP binding"/>
    <property type="evidence" value="ECO:0007669"/>
    <property type="project" value="UniProtKB-UniRule"/>
</dbReference>
<dbReference type="Gene3D" id="3.40.50.300">
    <property type="entry name" value="P-loop containing nucleotide triphosphate hydrolases"/>
    <property type="match status" value="1"/>
</dbReference>
<evidence type="ECO:0000256" key="3">
    <source>
        <dbReference type="ARBA" id="ARBA00022741"/>
    </source>
</evidence>
<dbReference type="SUPFAM" id="SSF52540">
    <property type="entry name" value="P-loop containing nucleoside triphosphate hydrolases"/>
    <property type="match status" value="1"/>
</dbReference>
<dbReference type="InterPro" id="IPR011994">
    <property type="entry name" value="Cytidylate_kinase_dom"/>
</dbReference>
<evidence type="ECO:0000256" key="1">
    <source>
        <dbReference type="ARBA" id="ARBA00009427"/>
    </source>
</evidence>
<reference evidence="10" key="1">
    <citation type="journal article" date="2021" name="PeerJ">
        <title>Extensive microbial diversity within the chicken gut microbiome revealed by metagenomics and culture.</title>
        <authorList>
            <person name="Gilroy R."/>
            <person name="Ravi A."/>
            <person name="Getino M."/>
            <person name="Pursley I."/>
            <person name="Horton D.L."/>
            <person name="Alikhan N.F."/>
            <person name="Baker D."/>
            <person name="Gharbi K."/>
            <person name="Hall N."/>
            <person name="Watson M."/>
            <person name="Adriaenssens E.M."/>
            <person name="Foster-Nyarko E."/>
            <person name="Jarju S."/>
            <person name="Secka A."/>
            <person name="Antonio M."/>
            <person name="Oren A."/>
            <person name="Chaudhuri R.R."/>
            <person name="La Ragione R."/>
            <person name="Hildebrand F."/>
            <person name="Pallen M.J."/>
        </authorList>
    </citation>
    <scope>NUCLEOTIDE SEQUENCE</scope>
    <source>
        <strain evidence="10">4100</strain>
    </source>
</reference>
<dbReference type="InterPro" id="IPR003136">
    <property type="entry name" value="Cytidylate_kin"/>
</dbReference>
<organism evidence="10 11">
    <name type="scientific">Candidatus Amulumruptor caecigallinarius</name>
    <dbReference type="NCBI Taxonomy" id="2109911"/>
    <lineage>
        <taxon>Bacteria</taxon>
        <taxon>Pseudomonadati</taxon>
        <taxon>Bacteroidota</taxon>
        <taxon>Bacteroidia</taxon>
        <taxon>Bacteroidales</taxon>
        <taxon>Muribaculaceae</taxon>
        <taxon>Candidatus Amulumruptor</taxon>
    </lineage>
</organism>
<sequence>MTTTRRLTIAIDGYSSSGKSSMAKQLARTLGYRYVDSGAMYRAVTLAAMRHGAINPDGSVDTDILYPLLPDLHIDFATEHGRQVTLLNGENVESRIRSMEVSAHVSAVAALGAVRQAMVAQQKVYGAEGGIVMDGRDIGTAVFPNADIKVFVNASAETRARRRYLELQAKGDTTTTYAEVLDNVVTRDHIDETRSESPLRRADDAIDLDNSEMTIDEQNQWLMELYDRTISRLQQ</sequence>
<feature type="binding site" evidence="8">
    <location>
        <begin position="13"/>
        <end position="21"/>
    </location>
    <ligand>
        <name>ATP</name>
        <dbReference type="ChEBI" id="CHEBI:30616"/>
    </ligand>
</feature>
<dbReference type="CDD" id="cd02020">
    <property type="entry name" value="CMPK"/>
    <property type="match status" value="1"/>
</dbReference>
<dbReference type="HAMAP" id="MF_00238">
    <property type="entry name" value="Cytidyl_kinase_type1"/>
    <property type="match status" value="1"/>
</dbReference>
<dbReference type="InterPro" id="IPR027417">
    <property type="entry name" value="P-loop_NTPase"/>
</dbReference>
<comment type="catalytic activity">
    <reaction evidence="7 8">
        <text>CMP + ATP = CDP + ADP</text>
        <dbReference type="Rhea" id="RHEA:11600"/>
        <dbReference type="ChEBI" id="CHEBI:30616"/>
        <dbReference type="ChEBI" id="CHEBI:58069"/>
        <dbReference type="ChEBI" id="CHEBI:60377"/>
        <dbReference type="ChEBI" id="CHEBI:456216"/>
        <dbReference type="EC" id="2.7.4.25"/>
    </reaction>
</comment>
<comment type="subcellular location">
    <subcellularLocation>
        <location evidence="8">Cytoplasm</location>
    </subcellularLocation>
</comment>
<keyword evidence="5 8" id="KW-0067">ATP-binding</keyword>
<keyword evidence="3 8" id="KW-0547">Nucleotide-binding</keyword>
<comment type="catalytic activity">
    <reaction evidence="6 8">
        <text>dCMP + ATP = dCDP + ADP</text>
        <dbReference type="Rhea" id="RHEA:25094"/>
        <dbReference type="ChEBI" id="CHEBI:30616"/>
        <dbReference type="ChEBI" id="CHEBI:57566"/>
        <dbReference type="ChEBI" id="CHEBI:58593"/>
        <dbReference type="ChEBI" id="CHEBI:456216"/>
        <dbReference type="EC" id="2.7.4.25"/>
    </reaction>
</comment>
<dbReference type="GO" id="GO:0036431">
    <property type="term" value="F:dCMP kinase activity"/>
    <property type="evidence" value="ECO:0007669"/>
    <property type="project" value="InterPro"/>
</dbReference>
<evidence type="ECO:0000256" key="2">
    <source>
        <dbReference type="ARBA" id="ARBA00022679"/>
    </source>
</evidence>
<dbReference type="NCBIfam" id="TIGR00017">
    <property type="entry name" value="cmk"/>
    <property type="match status" value="1"/>
</dbReference>